<dbReference type="Proteomes" id="UP001607303">
    <property type="component" value="Unassembled WGS sequence"/>
</dbReference>
<sequence>MIIKKKRKWLLGKSVNQAEIYSSKRVEIKTDSTMTNIRRISALNFINLAESGSECDNIKRHNAVISVITKDIRRCCYSTVVGPKINIIFGVRKRNLVGVMNSIALFVNAQVNAEPAHLYRCGICKTNRRALEWLHSKPELLSENEEDESSMNNITTSHTDWSDSIGKQLRSFVGTSCFKILNQSYEKIEDIYLLLANDKFFEIVLEETN</sequence>
<dbReference type="EMBL" id="JAYRBN010000053">
    <property type="protein sequence ID" value="KAL2743823.1"/>
    <property type="molecule type" value="Genomic_DNA"/>
</dbReference>
<dbReference type="AlphaFoldDB" id="A0ABD2CHV5"/>
<protein>
    <submittedName>
        <fullName evidence="1">PiggyBac transposable element-derived protein 4-like</fullName>
    </submittedName>
</protein>
<name>A0ABD2CHV5_VESMC</name>
<keyword evidence="2" id="KW-1185">Reference proteome</keyword>
<evidence type="ECO:0000313" key="1">
    <source>
        <dbReference type="EMBL" id="KAL2743823.1"/>
    </source>
</evidence>
<organism evidence="1 2">
    <name type="scientific">Vespula maculifrons</name>
    <name type="common">Eastern yellow jacket</name>
    <name type="synonym">Wasp</name>
    <dbReference type="NCBI Taxonomy" id="7453"/>
    <lineage>
        <taxon>Eukaryota</taxon>
        <taxon>Metazoa</taxon>
        <taxon>Ecdysozoa</taxon>
        <taxon>Arthropoda</taxon>
        <taxon>Hexapoda</taxon>
        <taxon>Insecta</taxon>
        <taxon>Pterygota</taxon>
        <taxon>Neoptera</taxon>
        <taxon>Endopterygota</taxon>
        <taxon>Hymenoptera</taxon>
        <taxon>Apocrita</taxon>
        <taxon>Aculeata</taxon>
        <taxon>Vespoidea</taxon>
        <taxon>Vespidae</taxon>
        <taxon>Vespinae</taxon>
        <taxon>Vespula</taxon>
    </lineage>
</organism>
<proteinExistence type="predicted"/>
<accession>A0ABD2CHV5</accession>
<gene>
    <name evidence="1" type="ORF">V1477_007699</name>
</gene>
<reference evidence="1 2" key="1">
    <citation type="journal article" date="2024" name="Ann. Entomol. Soc. Am.">
        <title>Genomic analyses of the southern and eastern yellowjacket wasps (Hymenoptera: Vespidae) reveal evolutionary signatures of social life.</title>
        <authorList>
            <person name="Catto M.A."/>
            <person name="Caine P.B."/>
            <person name="Orr S.E."/>
            <person name="Hunt B.G."/>
            <person name="Goodisman M.A.D."/>
        </authorList>
    </citation>
    <scope>NUCLEOTIDE SEQUENCE [LARGE SCALE GENOMIC DNA]</scope>
    <source>
        <strain evidence="1">232</strain>
        <tissue evidence="1">Head and thorax</tissue>
    </source>
</reference>
<comment type="caution">
    <text evidence="1">The sequence shown here is derived from an EMBL/GenBank/DDBJ whole genome shotgun (WGS) entry which is preliminary data.</text>
</comment>
<evidence type="ECO:0000313" key="2">
    <source>
        <dbReference type="Proteomes" id="UP001607303"/>
    </source>
</evidence>